<dbReference type="SUPFAM" id="SSF49503">
    <property type="entry name" value="Cupredoxins"/>
    <property type="match status" value="1"/>
</dbReference>
<feature type="domain" description="Blue (type 1) copper" evidence="7">
    <location>
        <begin position="46"/>
        <end position="143"/>
    </location>
</feature>
<evidence type="ECO:0000256" key="5">
    <source>
        <dbReference type="ARBA" id="ARBA00023008"/>
    </source>
</evidence>
<sequence length="145" mass="15639">MHRRAYLAALGSSGLVGLAGCTALGDVGSSLFGGEEEEYDIGMTRNAFVPETYEATVGETVVWKNTSSALHTVTAYDDGIPEDAEYFASGGYDSETEAREAWSEGRGGFDTRETFEHTFEVPGRYGYVCLPHERTGMAGMVVVTE</sequence>
<evidence type="ECO:0000256" key="3">
    <source>
        <dbReference type="ARBA" id="ARBA00022723"/>
    </source>
</evidence>
<dbReference type="EMBL" id="JBHSDJ010000013">
    <property type="protein sequence ID" value="MFC4246509.1"/>
    <property type="molecule type" value="Genomic_DNA"/>
</dbReference>
<dbReference type="RefSeq" id="WP_246966899.1">
    <property type="nucleotide sequence ID" value="NZ_CP095397.1"/>
</dbReference>
<evidence type="ECO:0000259" key="7">
    <source>
        <dbReference type="Pfam" id="PF00127"/>
    </source>
</evidence>
<comment type="caution">
    <text evidence="8">The sequence shown here is derived from an EMBL/GenBank/DDBJ whole genome shotgun (WGS) entry which is preliminary data.</text>
</comment>
<dbReference type="GO" id="GO:0046872">
    <property type="term" value="F:metal ion binding"/>
    <property type="evidence" value="ECO:0007669"/>
    <property type="project" value="UniProtKB-KW"/>
</dbReference>
<evidence type="ECO:0000256" key="4">
    <source>
        <dbReference type="ARBA" id="ARBA00022982"/>
    </source>
</evidence>
<comment type="subcellular location">
    <subcellularLocation>
        <location evidence="1">Membrane</location>
    </subcellularLocation>
</comment>
<evidence type="ECO:0000256" key="2">
    <source>
        <dbReference type="ARBA" id="ARBA00022448"/>
    </source>
</evidence>
<evidence type="ECO:0000313" key="9">
    <source>
        <dbReference type="Proteomes" id="UP001595821"/>
    </source>
</evidence>
<dbReference type="PANTHER" id="PTHR34192">
    <property type="entry name" value="PLASTOCYANIN MAJOR ISOFORM, CHLOROPLASTIC-RELATED"/>
    <property type="match status" value="1"/>
</dbReference>
<keyword evidence="2" id="KW-0813">Transport</keyword>
<reference evidence="8 9" key="1">
    <citation type="journal article" date="2014" name="Int. J. Syst. Evol. Microbiol.">
        <title>Complete genome sequence of Corynebacterium casei LMG S-19264T (=DSM 44701T), isolated from a smear-ripened cheese.</title>
        <authorList>
            <consortium name="US DOE Joint Genome Institute (JGI-PGF)"/>
            <person name="Walter F."/>
            <person name="Albersmeier A."/>
            <person name="Kalinowski J."/>
            <person name="Ruckert C."/>
        </authorList>
    </citation>
    <scope>NUCLEOTIDE SEQUENCE [LARGE SCALE GENOMIC DNA]</scope>
    <source>
        <strain evidence="8 9">IBRC-M 10912</strain>
    </source>
</reference>
<dbReference type="PANTHER" id="PTHR34192:SF10">
    <property type="entry name" value="PLASTOCYANIN MAJOR ISOFORM, CHLOROPLASTIC-RELATED"/>
    <property type="match status" value="1"/>
</dbReference>
<dbReference type="Proteomes" id="UP001595821">
    <property type="component" value="Unassembled WGS sequence"/>
</dbReference>
<dbReference type="GO" id="GO:0016020">
    <property type="term" value="C:membrane"/>
    <property type="evidence" value="ECO:0007669"/>
    <property type="project" value="UniProtKB-SubCell"/>
</dbReference>
<dbReference type="AlphaFoldDB" id="A0ABD5NWS0"/>
<dbReference type="InterPro" id="IPR028871">
    <property type="entry name" value="BlueCu_1_BS"/>
</dbReference>
<protein>
    <submittedName>
        <fullName evidence="8">Plastocyanin/azurin family copper-binding protein</fullName>
    </submittedName>
</protein>
<accession>A0ABD5NWS0</accession>
<dbReference type="PROSITE" id="PS00196">
    <property type="entry name" value="COPPER_BLUE"/>
    <property type="match status" value="1"/>
</dbReference>
<evidence type="ECO:0000256" key="6">
    <source>
        <dbReference type="ARBA" id="ARBA00023136"/>
    </source>
</evidence>
<dbReference type="GeneID" id="71854709"/>
<proteinExistence type="predicted"/>
<keyword evidence="6" id="KW-0472">Membrane</keyword>
<dbReference type="Pfam" id="PF00127">
    <property type="entry name" value="Copper-bind"/>
    <property type="match status" value="1"/>
</dbReference>
<dbReference type="InterPro" id="IPR000923">
    <property type="entry name" value="BlueCu_1"/>
</dbReference>
<keyword evidence="4" id="KW-0249">Electron transport</keyword>
<gene>
    <name evidence="8" type="ORF">ACFOZ7_05795</name>
</gene>
<keyword evidence="3" id="KW-0479">Metal-binding</keyword>
<dbReference type="InterPro" id="IPR008972">
    <property type="entry name" value="Cupredoxin"/>
</dbReference>
<dbReference type="Gene3D" id="2.60.40.420">
    <property type="entry name" value="Cupredoxins - blue copper proteins"/>
    <property type="match status" value="1"/>
</dbReference>
<evidence type="ECO:0000256" key="1">
    <source>
        <dbReference type="ARBA" id="ARBA00004370"/>
    </source>
</evidence>
<dbReference type="PROSITE" id="PS51257">
    <property type="entry name" value="PROKAR_LIPOPROTEIN"/>
    <property type="match status" value="1"/>
</dbReference>
<keyword evidence="5" id="KW-0186">Copper</keyword>
<organism evidence="8 9">
    <name type="scientific">Natribaculum luteum</name>
    <dbReference type="NCBI Taxonomy" id="1586232"/>
    <lineage>
        <taxon>Archaea</taxon>
        <taxon>Methanobacteriati</taxon>
        <taxon>Methanobacteriota</taxon>
        <taxon>Stenosarchaea group</taxon>
        <taxon>Halobacteria</taxon>
        <taxon>Halobacteriales</taxon>
        <taxon>Natrialbaceae</taxon>
        <taxon>Natribaculum</taxon>
    </lineage>
</organism>
<evidence type="ECO:0000313" key="8">
    <source>
        <dbReference type="EMBL" id="MFC4246509.1"/>
    </source>
</evidence>
<name>A0ABD5NWS0_9EURY</name>